<dbReference type="EMBL" id="KB446542">
    <property type="protein sequence ID" value="EME41929.1"/>
    <property type="molecule type" value="Genomic_DNA"/>
</dbReference>
<feature type="compositionally biased region" description="Polar residues" evidence="1">
    <location>
        <begin position="477"/>
        <end position="487"/>
    </location>
</feature>
<evidence type="ECO:0000256" key="1">
    <source>
        <dbReference type="SAM" id="MobiDB-lite"/>
    </source>
</evidence>
<keyword evidence="2" id="KW-1133">Transmembrane helix</keyword>
<feature type="compositionally biased region" description="Polar residues" evidence="1">
    <location>
        <begin position="614"/>
        <end position="643"/>
    </location>
</feature>
<feature type="region of interest" description="Disordered" evidence="1">
    <location>
        <begin position="551"/>
        <end position="643"/>
    </location>
</feature>
<keyword evidence="5" id="KW-1185">Reference proteome</keyword>
<proteinExistence type="predicted"/>
<dbReference type="STRING" id="675120.N1PIH1"/>
<feature type="chain" id="PRO_5004108822" evidence="3">
    <location>
        <begin position="25"/>
        <end position="669"/>
    </location>
</feature>
<feature type="compositionally biased region" description="Low complexity" evidence="1">
    <location>
        <begin position="551"/>
        <end position="565"/>
    </location>
</feature>
<feature type="compositionally biased region" description="Low complexity" evidence="1">
    <location>
        <begin position="584"/>
        <end position="600"/>
    </location>
</feature>
<organism evidence="4 5">
    <name type="scientific">Dothistroma septosporum (strain NZE10 / CBS 128990)</name>
    <name type="common">Red band needle blight fungus</name>
    <name type="synonym">Mycosphaerella pini</name>
    <dbReference type="NCBI Taxonomy" id="675120"/>
    <lineage>
        <taxon>Eukaryota</taxon>
        <taxon>Fungi</taxon>
        <taxon>Dikarya</taxon>
        <taxon>Ascomycota</taxon>
        <taxon>Pezizomycotina</taxon>
        <taxon>Dothideomycetes</taxon>
        <taxon>Dothideomycetidae</taxon>
        <taxon>Mycosphaerellales</taxon>
        <taxon>Mycosphaerellaceae</taxon>
        <taxon>Dothistroma</taxon>
    </lineage>
</organism>
<dbReference type="OrthoDB" id="3944128at2759"/>
<keyword evidence="3" id="KW-0732">Signal</keyword>
<evidence type="ECO:0000256" key="2">
    <source>
        <dbReference type="SAM" id="Phobius"/>
    </source>
</evidence>
<name>N1PIH1_DOTSN</name>
<evidence type="ECO:0000313" key="5">
    <source>
        <dbReference type="Proteomes" id="UP000016933"/>
    </source>
</evidence>
<protein>
    <submittedName>
        <fullName evidence="4">Uncharacterized protein</fullName>
    </submittedName>
</protein>
<keyword evidence="2" id="KW-0812">Transmembrane</keyword>
<feature type="compositionally biased region" description="Polar residues" evidence="1">
    <location>
        <begin position="422"/>
        <end position="445"/>
    </location>
</feature>
<dbReference type="AlphaFoldDB" id="N1PIH1"/>
<evidence type="ECO:0000256" key="3">
    <source>
        <dbReference type="SAM" id="SignalP"/>
    </source>
</evidence>
<sequence>MACSQGPVLRLLAYLQCWILIAAASNGGTQQDGLGLAYAESCQAKLFAYRNASLSYFSAEPSRTSYFTGTIVHQSYAPGTTSIASLTTLCDGHPRVVGPKIRTQGPPTNITSVYTNTNIYAQSTGFVQPPCSIGPQDCQLLWSSWTSAYQTATTAAGFAGLLSPPCTTSRQSFSYSTNLAGRTCDNCLVAGSKARLLYWPITTIPGSGDLCNRTAITIPGTPTADGPNTFVTAGVTITSPTVAVSIAGLSRVDGCGTTIATTILPVNPEEVQSVRGNRALFNHLPFNFADLNWRCPDGEYLTDTGHHNCYQEVPAAAYFDGTENWVGLDAMGVNWQTQKNLTIWNDYHPQLLPPKTMSDEIQSIWGNNCYIHPDGIWDPPIALQQAQSIELPVYTPARSTISQQAPTTTAAPGTYTAEYASQTTTDGSATANQEAPPSESDSPYVSTGIGSYGSGGASYAGQGQSESSVSNPSSNSGDANSNESAQNGGSGLEDSPSKQVIVIHSVTFTRHVSSDGADVWTNAHTYFTIPKETAGSAPVVVISQETYTVSAASNGGSSPTSGSGSEPEYIFVGDGTTYSIKNAQSSSKASDESQSTSSTAEGDDTTATSDRRSGPTSTESTGNAATTQGSSRPSSSATFQNSSTPVLPVPLSILTATVYVFVVLALQSG</sequence>
<feature type="signal peptide" evidence="3">
    <location>
        <begin position="1"/>
        <end position="24"/>
    </location>
</feature>
<keyword evidence="2" id="KW-0472">Membrane</keyword>
<feature type="transmembrane region" description="Helical" evidence="2">
    <location>
        <begin position="646"/>
        <end position="666"/>
    </location>
</feature>
<dbReference type="Proteomes" id="UP000016933">
    <property type="component" value="Unassembled WGS sequence"/>
</dbReference>
<feature type="region of interest" description="Disordered" evidence="1">
    <location>
        <begin position="422"/>
        <end position="496"/>
    </location>
</feature>
<accession>N1PIH1</accession>
<evidence type="ECO:0000313" key="4">
    <source>
        <dbReference type="EMBL" id="EME41929.1"/>
    </source>
</evidence>
<dbReference type="eggNOG" id="ENOG502RWXK">
    <property type="taxonomic scope" value="Eukaryota"/>
</dbReference>
<dbReference type="HOGENOM" id="CLU_410500_0_0_1"/>
<gene>
    <name evidence="4" type="ORF">DOTSEDRAFT_74090</name>
</gene>
<feature type="compositionally biased region" description="Low complexity" evidence="1">
    <location>
        <begin position="459"/>
        <end position="476"/>
    </location>
</feature>
<reference evidence="5" key="1">
    <citation type="journal article" date="2012" name="PLoS Genet.">
        <title>The genomes of the fungal plant pathogens Cladosporium fulvum and Dothistroma septosporum reveal adaptation to different hosts and lifestyles but also signatures of common ancestry.</title>
        <authorList>
            <person name="de Wit P.J.G.M."/>
            <person name="van der Burgt A."/>
            <person name="Oekmen B."/>
            <person name="Stergiopoulos I."/>
            <person name="Abd-Elsalam K.A."/>
            <person name="Aerts A.L."/>
            <person name="Bahkali A.H."/>
            <person name="Beenen H.G."/>
            <person name="Chettri P."/>
            <person name="Cox M.P."/>
            <person name="Datema E."/>
            <person name="de Vries R.P."/>
            <person name="Dhillon B."/>
            <person name="Ganley A.R."/>
            <person name="Griffiths S.A."/>
            <person name="Guo Y."/>
            <person name="Hamelin R.C."/>
            <person name="Henrissat B."/>
            <person name="Kabir M.S."/>
            <person name="Jashni M.K."/>
            <person name="Kema G."/>
            <person name="Klaubauf S."/>
            <person name="Lapidus A."/>
            <person name="Levasseur A."/>
            <person name="Lindquist E."/>
            <person name="Mehrabi R."/>
            <person name="Ohm R.A."/>
            <person name="Owen T.J."/>
            <person name="Salamov A."/>
            <person name="Schwelm A."/>
            <person name="Schijlen E."/>
            <person name="Sun H."/>
            <person name="van den Burg H.A."/>
            <person name="van Ham R.C.H.J."/>
            <person name="Zhang S."/>
            <person name="Goodwin S.B."/>
            <person name="Grigoriev I.V."/>
            <person name="Collemare J."/>
            <person name="Bradshaw R.E."/>
        </authorList>
    </citation>
    <scope>NUCLEOTIDE SEQUENCE [LARGE SCALE GENOMIC DNA]</scope>
    <source>
        <strain evidence="5">NZE10 / CBS 128990</strain>
    </source>
</reference>
<reference evidence="4 5" key="2">
    <citation type="journal article" date="2012" name="PLoS Pathog.">
        <title>Diverse lifestyles and strategies of plant pathogenesis encoded in the genomes of eighteen Dothideomycetes fungi.</title>
        <authorList>
            <person name="Ohm R.A."/>
            <person name="Feau N."/>
            <person name="Henrissat B."/>
            <person name="Schoch C.L."/>
            <person name="Horwitz B.A."/>
            <person name="Barry K.W."/>
            <person name="Condon B.J."/>
            <person name="Copeland A.C."/>
            <person name="Dhillon B."/>
            <person name="Glaser F."/>
            <person name="Hesse C.N."/>
            <person name="Kosti I."/>
            <person name="LaButti K."/>
            <person name="Lindquist E.A."/>
            <person name="Lucas S."/>
            <person name="Salamov A.A."/>
            <person name="Bradshaw R.E."/>
            <person name="Ciuffetti L."/>
            <person name="Hamelin R.C."/>
            <person name="Kema G.H.J."/>
            <person name="Lawrence C."/>
            <person name="Scott J.A."/>
            <person name="Spatafora J.W."/>
            <person name="Turgeon B.G."/>
            <person name="de Wit P.J.G.M."/>
            <person name="Zhong S."/>
            <person name="Goodwin S.B."/>
            <person name="Grigoriev I.V."/>
        </authorList>
    </citation>
    <scope>NUCLEOTIDE SEQUENCE [LARGE SCALE GENOMIC DNA]</scope>
    <source>
        <strain evidence="5">NZE10 / CBS 128990</strain>
    </source>
</reference>